<proteinExistence type="predicted"/>
<reference evidence="2 3" key="1">
    <citation type="submission" date="2016-05" db="EMBL/GenBank/DDBJ databases">
        <title>A degradative enzymes factory behind the ericoid mycorrhizal symbiosis.</title>
        <authorList>
            <consortium name="DOE Joint Genome Institute"/>
            <person name="Martino E."/>
            <person name="Morin E."/>
            <person name="Grelet G."/>
            <person name="Kuo A."/>
            <person name="Kohler A."/>
            <person name="Daghino S."/>
            <person name="Barry K."/>
            <person name="Choi C."/>
            <person name="Cichocki N."/>
            <person name="Clum A."/>
            <person name="Copeland A."/>
            <person name="Hainaut M."/>
            <person name="Haridas S."/>
            <person name="Labutti K."/>
            <person name="Lindquist E."/>
            <person name="Lipzen A."/>
            <person name="Khouja H.-R."/>
            <person name="Murat C."/>
            <person name="Ohm R."/>
            <person name="Olson A."/>
            <person name="Spatafora J."/>
            <person name="Veneault-Fourrey C."/>
            <person name="Henrissat B."/>
            <person name="Grigoriev I."/>
            <person name="Martin F."/>
            <person name="Perotto S."/>
        </authorList>
    </citation>
    <scope>NUCLEOTIDE SEQUENCE [LARGE SCALE GENOMIC DNA]</scope>
    <source>
        <strain evidence="2 3">UAMH 7357</strain>
    </source>
</reference>
<dbReference type="OrthoDB" id="1535081at2759"/>
<feature type="transmembrane region" description="Helical" evidence="1">
    <location>
        <begin position="21"/>
        <end position="42"/>
    </location>
</feature>
<evidence type="ECO:0000256" key="1">
    <source>
        <dbReference type="SAM" id="Phobius"/>
    </source>
</evidence>
<keyword evidence="1" id="KW-0812">Transmembrane</keyword>
<organism evidence="2 3">
    <name type="scientific">Hyaloscypha hepaticicola</name>
    <dbReference type="NCBI Taxonomy" id="2082293"/>
    <lineage>
        <taxon>Eukaryota</taxon>
        <taxon>Fungi</taxon>
        <taxon>Dikarya</taxon>
        <taxon>Ascomycota</taxon>
        <taxon>Pezizomycotina</taxon>
        <taxon>Leotiomycetes</taxon>
        <taxon>Helotiales</taxon>
        <taxon>Hyaloscyphaceae</taxon>
        <taxon>Hyaloscypha</taxon>
    </lineage>
</organism>
<dbReference type="AlphaFoldDB" id="A0A2J6Q4G3"/>
<dbReference type="Proteomes" id="UP000235672">
    <property type="component" value="Unassembled WGS sequence"/>
</dbReference>
<keyword evidence="3" id="KW-1185">Reference proteome</keyword>
<gene>
    <name evidence="2" type="ORF">NA56DRAFT_749109</name>
</gene>
<evidence type="ECO:0000313" key="3">
    <source>
        <dbReference type="Proteomes" id="UP000235672"/>
    </source>
</evidence>
<evidence type="ECO:0000313" key="2">
    <source>
        <dbReference type="EMBL" id="PMD21197.1"/>
    </source>
</evidence>
<sequence length="112" mass="12207">MGSTHKNGLENGAKHQDTGDIFVAPTSFTALAFGIQVGLFPLMAKGSSSSEKVPDLAANPRIETDLLRTIRLLHKKCGLKSCKIWHAARGVESVIECELGRIGKRNRHEQGR</sequence>
<name>A0A2J6Q4G3_9HELO</name>
<keyword evidence="1" id="KW-1133">Transmembrane helix</keyword>
<protein>
    <submittedName>
        <fullName evidence="2">Uncharacterized protein</fullName>
    </submittedName>
</protein>
<dbReference type="EMBL" id="KZ613482">
    <property type="protein sequence ID" value="PMD21197.1"/>
    <property type="molecule type" value="Genomic_DNA"/>
</dbReference>
<accession>A0A2J6Q4G3</accession>
<keyword evidence="1" id="KW-0472">Membrane</keyword>